<dbReference type="Pfam" id="PF04991">
    <property type="entry name" value="LicD"/>
    <property type="match status" value="1"/>
</dbReference>
<reference evidence="3 5" key="2">
    <citation type="journal article" date="2013" name="Nature">
        <title>Insights into bilaterian evolution from three spiralian genomes.</title>
        <authorList>
            <person name="Simakov O."/>
            <person name="Marletaz F."/>
            <person name="Cho S.J."/>
            <person name="Edsinger-Gonzales E."/>
            <person name="Havlak P."/>
            <person name="Hellsten U."/>
            <person name="Kuo D.H."/>
            <person name="Larsson T."/>
            <person name="Lv J."/>
            <person name="Arendt D."/>
            <person name="Savage R."/>
            <person name="Osoegawa K."/>
            <person name="de Jong P."/>
            <person name="Grimwood J."/>
            <person name="Chapman J.A."/>
            <person name="Shapiro H."/>
            <person name="Aerts A."/>
            <person name="Otillar R.P."/>
            <person name="Terry A.Y."/>
            <person name="Boore J.L."/>
            <person name="Grigoriev I.V."/>
            <person name="Lindberg D.R."/>
            <person name="Seaver E.C."/>
            <person name="Weisblat D.A."/>
            <person name="Putnam N.H."/>
            <person name="Rokhsar D.S."/>
        </authorList>
    </citation>
    <scope>NUCLEOTIDE SEQUENCE</scope>
    <source>
        <strain evidence="3 5">I ESC-2004</strain>
    </source>
</reference>
<reference evidence="4" key="3">
    <citation type="submission" date="2015-06" db="UniProtKB">
        <authorList>
            <consortium name="EnsemblMetazoa"/>
        </authorList>
    </citation>
    <scope>IDENTIFICATION</scope>
</reference>
<evidence type="ECO:0000313" key="4">
    <source>
        <dbReference type="EnsemblMetazoa" id="CapteP194206"/>
    </source>
</evidence>
<dbReference type="InterPro" id="IPR052613">
    <property type="entry name" value="LicD_transferase"/>
</dbReference>
<dbReference type="AlphaFoldDB" id="R7T4H3"/>
<dbReference type="Pfam" id="PF22921">
    <property type="entry name" value="FKRP_N"/>
    <property type="match status" value="1"/>
</dbReference>
<evidence type="ECO:0000259" key="1">
    <source>
        <dbReference type="Pfam" id="PF04991"/>
    </source>
</evidence>
<reference evidence="5" key="1">
    <citation type="submission" date="2012-12" db="EMBL/GenBank/DDBJ databases">
        <authorList>
            <person name="Hellsten U."/>
            <person name="Grimwood J."/>
            <person name="Chapman J.A."/>
            <person name="Shapiro H."/>
            <person name="Aerts A."/>
            <person name="Otillar R.P."/>
            <person name="Terry A.Y."/>
            <person name="Boore J.L."/>
            <person name="Simakov O."/>
            <person name="Marletaz F."/>
            <person name="Cho S.-J."/>
            <person name="Edsinger-Gonzales E."/>
            <person name="Havlak P."/>
            <person name="Kuo D.-H."/>
            <person name="Larsson T."/>
            <person name="Lv J."/>
            <person name="Arendt D."/>
            <person name="Savage R."/>
            <person name="Osoegawa K."/>
            <person name="de Jong P."/>
            <person name="Lindberg D.R."/>
            <person name="Seaver E.C."/>
            <person name="Weisblat D.A."/>
            <person name="Putnam N.H."/>
            <person name="Grigoriev I.V."/>
            <person name="Rokhsar D.S."/>
        </authorList>
    </citation>
    <scope>NUCLEOTIDE SEQUENCE</scope>
    <source>
        <strain evidence="5">I ESC-2004</strain>
    </source>
</reference>
<dbReference type="GO" id="GO:0005794">
    <property type="term" value="C:Golgi apparatus"/>
    <property type="evidence" value="ECO:0007669"/>
    <property type="project" value="TreeGrafter"/>
</dbReference>
<accession>R7T4H3</accession>
<dbReference type="STRING" id="283909.R7T4H3"/>
<dbReference type="FunCoup" id="R7T4H3">
    <property type="interactions" value="159"/>
</dbReference>
<evidence type="ECO:0008006" key="6">
    <source>
        <dbReference type="Google" id="ProtNLM"/>
    </source>
</evidence>
<feature type="domain" description="FKRP stem" evidence="2">
    <location>
        <begin position="25"/>
        <end position="263"/>
    </location>
</feature>
<dbReference type="OrthoDB" id="444255at2759"/>
<dbReference type="EMBL" id="AMQN01015667">
    <property type="status" value="NOT_ANNOTATED_CDS"/>
    <property type="molecule type" value="Genomic_DNA"/>
</dbReference>
<gene>
    <name evidence="3" type="ORF">CAPTEDRAFT_194206</name>
</gene>
<name>R7T4H3_CAPTE</name>
<dbReference type="OMA" id="KEWTATY"/>
<protein>
    <recommendedName>
        <fullName evidence="6">Ribitol-5-phosphate transferase</fullName>
    </recommendedName>
</protein>
<dbReference type="EnsemblMetazoa" id="CapteT194206">
    <property type="protein sequence ID" value="CapteP194206"/>
    <property type="gene ID" value="CapteG194206"/>
</dbReference>
<dbReference type="Proteomes" id="UP000014760">
    <property type="component" value="Unassembled WGS sequence"/>
</dbReference>
<organism evidence="3">
    <name type="scientific">Capitella teleta</name>
    <name type="common">Polychaete worm</name>
    <dbReference type="NCBI Taxonomy" id="283909"/>
    <lineage>
        <taxon>Eukaryota</taxon>
        <taxon>Metazoa</taxon>
        <taxon>Spiralia</taxon>
        <taxon>Lophotrochozoa</taxon>
        <taxon>Annelida</taxon>
        <taxon>Polychaeta</taxon>
        <taxon>Sedentaria</taxon>
        <taxon>Scolecida</taxon>
        <taxon>Capitellidae</taxon>
        <taxon>Capitella</taxon>
    </lineage>
</organism>
<dbReference type="PANTHER" id="PTHR13627:SF31">
    <property type="entry name" value="RIBITOL 5-PHOSPHATE TRANSFERASE FKRP"/>
    <property type="match status" value="1"/>
</dbReference>
<dbReference type="InterPro" id="IPR055105">
    <property type="entry name" value="FKRP_N"/>
</dbReference>
<evidence type="ECO:0000259" key="2">
    <source>
        <dbReference type="Pfam" id="PF22921"/>
    </source>
</evidence>
<evidence type="ECO:0000313" key="3">
    <source>
        <dbReference type="EMBL" id="ELT87818.1"/>
    </source>
</evidence>
<dbReference type="GO" id="GO:0035269">
    <property type="term" value="P:protein O-linked glycosylation via mannose"/>
    <property type="evidence" value="ECO:0007669"/>
    <property type="project" value="TreeGrafter"/>
</dbReference>
<dbReference type="HOGENOM" id="CLU_041755_1_0_1"/>
<evidence type="ECO:0000313" key="5">
    <source>
        <dbReference type="Proteomes" id="UP000014760"/>
    </source>
</evidence>
<feature type="domain" description="LicD/FKTN/FKRP nucleotidyltransferase" evidence="1">
    <location>
        <begin position="321"/>
        <end position="360"/>
    </location>
</feature>
<sequence>MHALVIGEYHIVLVTTAVFVKTESITKRSIVNRATVILTEFEDFENDVTNTVNSVLKHASNVSVQVVTNRVPYPPLRNLPQVKQISLQTSPNASFLDSHPESFIHSPFVVFVPDGTEVVRNDVVEYMIKYLETHSTSAVRLAAWGLDGSPARCVNLEFRLKEWTLKYSTIDSLSDCSALIDGKFVMIIRTLDLYLLADPFAAPFHKAIFMQTTLKGWKIAFDHTHLFTDQKNLFQKPHHLWKHKNSEKSQLKNIYSRFGIKLIEHHDGTTEWFGCNKQSARCFPTILGDMPDYLYKGRWTPPCCLNAIRTTARHVFRILESQNVRYWLEGGSLLGAARNGDIIPWDYDVDIGVYRDDIKKSQHLLSALAEPYLDDESFVWERAPEGDFFRVQYSSSNHLHVDIFPFYSKNGIMTKDSWMKGHRQDMEFPESYLQPLVKIPFVGLQASAPNHWRQFLEMKFGPGVIEHPRYPDANVVR</sequence>
<keyword evidence="5" id="KW-1185">Reference proteome</keyword>
<dbReference type="InterPro" id="IPR007074">
    <property type="entry name" value="LicD/FKTN/FKRP_NTP_transf"/>
</dbReference>
<dbReference type="PANTHER" id="PTHR13627">
    <property type="entry name" value="FUKUTIN RELATED PROTEIN"/>
    <property type="match status" value="1"/>
</dbReference>
<dbReference type="EMBL" id="KB312129">
    <property type="protein sequence ID" value="ELT87818.1"/>
    <property type="molecule type" value="Genomic_DNA"/>
</dbReference>
<proteinExistence type="predicted"/>